<dbReference type="Gene3D" id="2.100.10.30">
    <property type="entry name" value="Jacalin-like lectin domain"/>
    <property type="match status" value="1"/>
</dbReference>
<dbReference type="HOGENOM" id="CLU_141698_0_0_6"/>
<gene>
    <name evidence="2" type="ORF">XOC_0401</name>
</gene>
<dbReference type="EMBL" id="CP003057">
    <property type="protein sequence ID" value="AEQ94639.1"/>
    <property type="molecule type" value="Genomic_DNA"/>
</dbReference>
<reference evidence="2 3" key="1">
    <citation type="journal article" date="2011" name="J. Bacteriol.">
        <title>Two new complete genome sequences offer insight into host and tissue specificity of plant pathogenic Xanthomonas spp.</title>
        <authorList>
            <person name="Bogdanove A.J."/>
            <person name="Koebnik R."/>
            <person name="Lu H."/>
            <person name="Furutani A."/>
            <person name="Angiuoli S.V."/>
            <person name="Patil P.B."/>
            <person name="Van Sluys M.A."/>
            <person name="Ryan R.P."/>
            <person name="Meyer D.F."/>
            <person name="Han S.W."/>
            <person name="Aparna G."/>
            <person name="Rajaram M."/>
            <person name="Delcher A.L."/>
            <person name="Phillippy A.M."/>
            <person name="Puiu D."/>
            <person name="Schatz M.C."/>
            <person name="Shumway M."/>
            <person name="Sommer D.D."/>
            <person name="Trapnell C."/>
            <person name="Benahmed F."/>
            <person name="Dimitrov G."/>
            <person name="Madupu R."/>
            <person name="Radune D."/>
            <person name="Sullivan S."/>
            <person name="Jha G."/>
            <person name="Ishihara H."/>
            <person name="Lee S.W."/>
            <person name="Pandey A."/>
            <person name="Sharma V."/>
            <person name="Sriariyanun M."/>
            <person name="Szurek B."/>
            <person name="Vera-Cruz C.M."/>
            <person name="Dorman K.S."/>
            <person name="Ronald P.C."/>
            <person name="Verdier V."/>
            <person name="Dow J.M."/>
            <person name="Sonti R.V."/>
            <person name="Tsuge S."/>
            <person name="Brendel V.P."/>
            <person name="Rabinowicz P.D."/>
            <person name="Leach J.E."/>
            <person name="White F.F."/>
            <person name="Salzberg S.L."/>
        </authorList>
    </citation>
    <scope>NUCLEOTIDE SEQUENCE [LARGE SCALE GENOMIC DNA]</scope>
    <source>
        <strain evidence="2 3">BLS256</strain>
    </source>
</reference>
<sequence length="157" mass="16328">MLTYTIAGLPEGISSSSPTTNTPLLAPTLAPYGLVHVQSATVTLGQYNGRTRLFSLSLSTNQGRSIAAGTPTSERHTLTAPTGWHIAGFTGRAGDDIDTLGVIYRKERARGCTTADTGQHGTDDAVLSLSECSCHVAVRRACLASPAIDTLGAAFSH</sequence>
<dbReference type="Pfam" id="PF01419">
    <property type="entry name" value="Jacalin"/>
    <property type="match status" value="1"/>
</dbReference>
<dbReference type="AlphaFoldDB" id="G7TLL1"/>
<evidence type="ECO:0000313" key="3">
    <source>
        <dbReference type="Proteomes" id="UP000008851"/>
    </source>
</evidence>
<dbReference type="KEGG" id="xor:XOC_0401"/>
<dbReference type="InterPro" id="IPR036404">
    <property type="entry name" value="Jacalin-like_lectin_dom_sf"/>
</dbReference>
<feature type="domain" description="Jacalin-type lectin" evidence="1">
    <location>
        <begin position="36"/>
        <end position="103"/>
    </location>
</feature>
<dbReference type="Proteomes" id="UP000008851">
    <property type="component" value="Chromosome"/>
</dbReference>
<evidence type="ECO:0000259" key="1">
    <source>
        <dbReference type="Pfam" id="PF01419"/>
    </source>
</evidence>
<proteinExistence type="predicted"/>
<protein>
    <recommendedName>
        <fullName evidence="1">Jacalin-type lectin domain-containing protein</fullName>
    </recommendedName>
</protein>
<dbReference type="InterPro" id="IPR001229">
    <property type="entry name" value="Jacalin-like_lectin_dom"/>
</dbReference>
<dbReference type="eggNOG" id="COG3568">
    <property type="taxonomic scope" value="Bacteria"/>
</dbReference>
<accession>G7TLL1</accession>
<dbReference type="SUPFAM" id="SSF51101">
    <property type="entry name" value="Mannose-binding lectins"/>
    <property type="match status" value="1"/>
</dbReference>
<evidence type="ECO:0000313" key="2">
    <source>
        <dbReference type="EMBL" id="AEQ94639.1"/>
    </source>
</evidence>
<organism evidence="2 3">
    <name type="scientific">Xanthomonas oryzae pv. oryzicola (strain BLS256)</name>
    <dbReference type="NCBI Taxonomy" id="383407"/>
    <lineage>
        <taxon>Bacteria</taxon>
        <taxon>Pseudomonadati</taxon>
        <taxon>Pseudomonadota</taxon>
        <taxon>Gammaproteobacteria</taxon>
        <taxon>Lysobacterales</taxon>
        <taxon>Lysobacteraceae</taxon>
        <taxon>Xanthomonas</taxon>
    </lineage>
</organism>
<name>G7TLL1_XANOB</name>